<dbReference type="Proteomes" id="UP000054870">
    <property type="component" value="Unassembled WGS sequence"/>
</dbReference>
<reference evidence="3" key="1">
    <citation type="submission" date="2016-01" db="EMBL/GenBank/DDBJ databases">
        <authorList>
            <person name="Peeters C."/>
        </authorList>
    </citation>
    <scope>NUCLEOTIDE SEQUENCE [LARGE SCALE GENOMIC DNA]</scope>
    <source>
        <strain evidence="3">LMG 29318</strain>
    </source>
</reference>
<dbReference type="SUPFAM" id="SSF52096">
    <property type="entry name" value="ClpP/crotonase"/>
    <property type="match status" value="1"/>
</dbReference>
<dbReference type="Gene3D" id="3.90.226.10">
    <property type="entry name" value="2-enoyl-CoA Hydratase, Chain A, domain 1"/>
    <property type="match status" value="1"/>
</dbReference>
<evidence type="ECO:0000313" key="4">
    <source>
        <dbReference type="Proteomes" id="UP000054870"/>
    </source>
</evidence>
<dbReference type="OrthoDB" id="8524220at2"/>
<dbReference type="InterPro" id="IPR001753">
    <property type="entry name" value="Enoyl-CoA_hydra/iso"/>
</dbReference>
<dbReference type="InterPro" id="IPR018376">
    <property type="entry name" value="Enoyl-CoA_hyd/isom_CS"/>
</dbReference>
<keyword evidence="4" id="KW-1185">Reference proteome</keyword>
<dbReference type="Pfam" id="PF00378">
    <property type="entry name" value="ECH_1"/>
    <property type="match status" value="1"/>
</dbReference>
<dbReference type="PANTHER" id="PTHR43802:SF1">
    <property type="entry name" value="IP11341P-RELATED"/>
    <property type="match status" value="1"/>
</dbReference>
<dbReference type="RefSeq" id="WP_061127971.1">
    <property type="nucleotide sequence ID" value="NZ_FCOF02000053.1"/>
</dbReference>
<comment type="caution">
    <text evidence="3">The sequence shown here is derived from an EMBL/GenBank/DDBJ whole genome shotgun (WGS) entry which is preliminary data.</text>
</comment>
<accession>A0A158D8I6</accession>
<evidence type="ECO:0000256" key="2">
    <source>
        <dbReference type="RuleBase" id="RU003707"/>
    </source>
</evidence>
<proteinExistence type="inferred from homology"/>
<dbReference type="PANTHER" id="PTHR43802">
    <property type="entry name" value="ENOYL-COA HYDRATASE"/>
    <property type="match status" value="1"/>
</dbReference>
<dbReference type="InterPro" id="IPR029045">
    <property type="entry name" value="ClpP/crotonase-like_dom_sf"/>
</dbReference>
<dbReference type="EMBL" id="FCOF02000053">
    <property type="protein sequence ID" value="SAK90536.1"/>
    <property type="molecule type" value="Genomic_DNA"/>
</dbReference>
<sequence>MADLELERIDRVLVARLNRPEKKNALSEEMLEVLRNALKEANEDNEIGCFVITGAGDAFCSGGDLGRRAAERAAGDPTPLDRKLRLQKVTHQVALAVEEFEKPLIAAVNGAAVGAGMDLSLMCDMRFAGTSARFSEGYVKVGLIPGNGGCYFLPRLVGPARALELLWTGDFVSADEALKVGLVNRVFNDADLFQETLTFATRLAEGPPLQIRDIKKLMYQSLRTDLRTSLESVAAHMAVVQSTDDYREAISAYKEKRKPKYRGS</sequence>
<dbReference type="PROSITE" id="PS00166">
    <property type="entry name" value="ENOYL_COA_HYDRATASE"/>
    <property type="match status" value="1"/>
</dbReference>
<comment type="similarity">
    <text evidence="1 2">Belongs to the enoyl-CoA hydratase/isomerase family.</text>
</comment>
<dbReference type="CDD" id="cd06558">
    <property type="entry name" value="crotonase-like"/>
    <property type="match status" value="1"/>
</dbReference>
<protein>
    <submittedName>
        <fullName evidence="3">Enoyl-CoA hydratase</fullName>
    </submittedName>
</protein>
<name>A0A158D8I6_9BURK</name>
<dbReference type="AlphaFoldDB" id="A0A158D8I6"/>
<evidence type="ECO:0000256" key="1">
    <source>
        <dbReference type="ARBA" id="ARBA00005254"/>
    </source>
</evidence>
<organism evidence="3 4">
    <name type="scientific">Caballeronia catudaia</name>
    <dbReference type="NCBI Taxonomy" id="1777136"/>
    <lineage>
        <taxon>Bacteria</taxon>
        <taxon>Pseudomonadati</taxon>
        <taxon>Pseudomonadota</taxon>
        <taxon>Betaproteobacteria</taxon>
        <taxon>Burkholderiales</taxon>
        <taxon>Burkholderiaceae</taxon>
        <taxon>Caballeronia</taxon>
    </lineage>
</organism>
<gene>
    <name evidence="3" type="ORF">AWB75_06328</name>
</gene>
<dbReference type="GO" id="GO:0003824">
    <property type="term" value="F:catalytic activity"/>
    <property type="evidence" value="ECO:0007669"/>
    <property type="project" value="InterPro"/>
</dbReference>
<evidence type="ECO:0000313" key="3">
    <source>
        <dbReference type="EMBL" id="SAK90536.1"/>
    </source>
</evidence>